<comment type="caution">
    <text evidence="1">The sequence shown here is derived from an EMBL/GenBank/DDBJ whole genome shotgun (WGS) entry which is preliminary data.</text>
</comment>
<dbReference type="EMBL" id="JAMXFF010000081">
    <property type="protein sequence ID" value="MCT7970209.1"/>
    <property type="molecule type" value="Genomic_DNA"/>
</dbReference>
<sequence>MKNFTFNVNPSPLPTTLPYTFHLIGGKPLCGATIVLLALVDRACLGGWDYGVVDGGLGSAKLGFYLPSCKRIDLESGIHVADAIFSEAIARPMTFLLEPKRSASLHRWFKESGVLEAASEYGLRLVRWVVSDGSPQSIEGLRISLAEYGEQVLHVLVRNAYFCDYASESSYQRWQSWWPRLLEETWISQGLANGSLVSIEFPKLYSAEMVRLQKNPMFFSEAIAAQEFPILSRSRFFRFVRDYSQAFYSTGLFGQPPEALPLWRKKTDEVITEFTELVKKTMLSKRCDRLQGVEKLLKLTSDSLHPGVKLQVLKKTLEDSESPSDYPELLENSSVKGADHQEPLGQRLFCQVPF</sequence>
<reference evidence="1 2" key="1">
    <citation type="journal article" date="2022" name="Front. Microbiol.">
        <title>High genomic differentiation and limited gene flow indicate recent cryptic speciation within the genus Laspinema (cyanobacteria).</title>
        <authorList>
            <person name="Stanojkovic A."/>
            <person name="Skoupy S."/>
            <person name="Skaloud P."/>
            <person name="Dvorak P."/>
        </authorList>
    </citation>
    <scope>NUCLEOTIDE SEQUENCE [LARGE SCALE GENOMIC DNA]</scope>
    <source>
        <strain evidence="1 2">D2a</strain>
    </source>
</reference>
<evidence type="ECO:0008006" key="3">
    <source>
        <dbReference type="Google" id="ProtNLM"/>
    </source>
</evidence>
<dbReference type="RefSeq" id="WP_368009633.1">
    <property type="nucleotide sequence ID" value="NZ_JAMXFF010000081.1"/>
</dbReference>
<protein>
    <recommendedName>
        <fullName evidence="3">DUF4123 domain-containing protein</fullName>
    </recommendedName>
</protein>
<evidence type="ECO:0000313" key="1">
    <source>
        <dbReference type="EMBL" id="MCT7970209.1"/>
    </source>
</evidence>
<keyword evidence="2" id="KW-1185">Reference proteome</keyword>
<accession>A0ABT2MZM2</accession>
<dbReference type="Proteomes" id="UP001525890">
    <property type="component" value="Unassembled WGS sequence"/>
</dbReference>
<gene>
    <name evidence="1" type="ORF">NG799_28235</name>
</gene>
<organism evidence="1 2">
    <name type="scientific">Laspinema palackyanum D2a</name>
    <dbReference type="NCBI Taxonomy" id="2953684"/>
    <lineage>
        <taxon>Bacteria</taxon>
        <taxon>Bacillati</taxon>
        <taxon>Cyanobacteriota</taxon>
        <taxon>Cyanophyceae</taxon>
        <taxon>Oscillatoriophycideae</taxon>
        <taxon>Oscillatoriales</taxon>
        <taxon>Laspinemataceae</taxon>
        <taxon>Laspinema</taxon>
        <taxon>Laspinema palackyanum</taxon>
    </lineage>
</organism>
<name>A0ABT2MZM2_9CYAN</name>
<proteinExistence type="predicted"/>
<evidence type="ECO:0000313" key="2">
    <source>
        <dbReference type="Proteomes" id="UP001525890"/>
    </source>
</evidence>